<dbReference type="EMBL" id="KZ270005">
    <property type="protein sequence ID" value="OZC08641.1"/>
    <property type="molecule type" value="Genomic_DNA"/>
</dbReference>
<feature type="region of interest" description="Disordered" evidence="1">
    <location>
        <begin position="174"/>
        <end position="280"/>
    </location>
</feature>
<reference evidence="3 4" key="1">
    <citation type="submission" date="2015-12" db="EMBL/GenBank/DDBJ databases">
        <title>Draft genome of the nematode, Onchocerca flexuosa.</title>
        <authorList>
            <person name="Mitreva M."/>
        </authorList>
    </citation>
    <scope>NUCLEOTIDE SEQUENCE [LARGE SCALE GENOMIC DNA]</scope>
    <source>
        <strain evidence="3">Red Deer</strain>
    </source>
</reference>
<evidence type="ECO:0000256" key="2">
    <source>
        <dbReference type="SAM" id="Phobius"/>
    </source>
</evidence>
<dbReference type="Proteomes" id="UP000242913">
    <property type="component" value="Unassembled WGS sequence"/>
</dbReference>
<feature type="compositionally biased region" description="Basic residues" evidence="1">
    <location>
        <begin position="227"/>
        <end position="238"/>
    </location>
</feature>
<dbReference type="OrthoDB" id="5842775at2759"/>
<evidence type="ECO:0000313" key="4">
    <source>
        <dbReference type="Proteomes" id="UP000242913"/>
    </source>
</evidence>
<dbReference type="AlphaFoldDB" id="A0A238BTG4"/>
<evidence type="ECO:0000313" key="3">
    <source>
        <dbReference type="EMBL" id="OZC08641.1"/>
    </source>
</evidence>
<accession>A0A238BTG4</accession>
<protein>
    <submittedName>
        <fullName evidence="3">Uncharacterized protein</fullName>
    </submittedName>
</protein>
<keyword evidence="4" id="KW-1185">Reference proteome</keyword>
<feature type="compositionally biased region" description="Polar residues" evidence="1">
    <location>
        <begin position="194"/>
        <end position="205"/>
    </location>
</feature>
<keyword evidence="2" id="KW-1133">Transmembrane helix</keyword>
<proteinExistence type="predicted"/>
<name>A0A238BTG4_9BILA</name>
<sequence>MTYNIFHYRLKTRSCILRTKLSMPYARLKRSIFKSKSGGTMTIIIIALVIGIPILIVIISVIIIVVIYCCSRKNGIMEDELPKSLIENCRQAEPPLAEQGKYLPEMFDASAFQFKGPLIIECPKLHIIEHDLTNAKPTGSNIEDHVRFDENLNFAYNIGENVEIIVKSYRRGTKTGSGEMIKDGEDKDEETTNEQENGSRQSIIKNNKKEATKHSKRKNAQLQEKKSGKKIGTRRKSKSLSVRIQKTQPSRYSESSTQTFKVNSEANGKNSEKHGKSNILANTKEWDFSIGSKASTRKNKPLRQRASTILLEQANQAPVRLRKMMSTKEHCDVSSTDATNIMPTMRTAKSQHLAAKETNPSASRSIGSQCYSRNIRKDAIRSE</sequence>
<keyword evidence="2" id="KW-0472">Membrane</keyword>
<gene>
    <name evidence="3" type="ORF">X798_04322</name>
</gene>
<feature type="compositionally biased region" description="Polar residues" evidence="1">
    <location>
        <begin position="239"/>
        <end position="269"/>
    </location>
</feature>
<evidence type="ECO:0000256" key="1">
    <source>
        <dbReference type="SAM" id="MobiDB-lite"/>
    </source>
</evidence>
<organism evidence="3 4">
    <name type="scientific">Onchocerca flexuosa</name>
    <dbReference type="NCBI Taxonomy" id="387005"/>
    <lineage>
        <taxon>Eukaryota</taxon>
        <taxon>Metazoa</taxon>
        <taxon>Ecdysozoa</taxon>
        <taxon>Nematoda</taxon>
        <taxon>Chromadorea</taxon>
        <taxon>Rhabditida</taxon>
        <taxon>Spirurina</taxon>
        <taxon>Spiruromorpha</taxon>
        <taxon>Filarioidea</taxon>
        <taxon>Onchocercidae</taxon>
        <taxon>Onchocerca</taxon>
    </lineage>
</organism>
<keyword evidence="2" id="KW-0812">Transmembrane</keyword>
<feature type="transmembrane region" description="Helical" evidence="2">
    <location>
        <begin position="43"/>
        <end position="68"/>
    </location>
</feature>